<name>A0A1I6R1S2_9FLAO</name>
<dbReference type="RefSeq" id="WP_090225712.1">
    <property type="nucleotide sequence ID" value="NZ_FOZP01000005.1"/>
</dbReference>
<reference evidence="3" key="1">
    <citation type="submission" date="2016-10" db="EMBL/GenBank/DDBJ databases">
        <authorList>
            <person name="Varghese N."/>
            <person name="Submissions S."/>
        </authorList>
    </citation>
    <scope>NUCLEOTIDE SEQUENCE [LARGE SCALE GENOMIC DNA]</scope>
    <source>
        <strain evidence="3">DSM 24450</strain>
    </source>
</reference>
<evidence type="ECO:0008006" key="4">
    <source>
        <dbReference type="Google" id="ProtNLM"/>
    </source>
</evidence>
<accession>A0A1I6R1S2</accession>
<organism evidence="2 3">
    <name type="scientific">Lutibacter maritimus</name>
    <dbReference type="NCBI Taxonomy" id="593133"/>
    <lineage>
        <taxon>Bacteria</taxon>
        <taxon>Pseudomonadati</taxon>
        <taxon>Bacteroidota</taxon>
        <taxon>Flavobacteriia</taxon>
        <taxon>Flavobacteriales</taxon>
        <taxon>Flavobacteriaceae</taxon>
        <taxon>Lutibacter</taxon>
    </lineage>
</organism>
<feature type="chain" id="PRO_5011619300" description="Por secretion system C-terminal sorting domain-containing protein" evidence="1">
    <location>
        <begin position="23"/>
        <end position="196"/>
    </location>
</feature>
<dbReference type="OrthoDB" id="1122048at2"/>
<dbReference type="STRING" id="593133.SAMN04488006_2066"/>
<evidence type="ECO:0000256" key="1">
    <source>
        <dbReference type="SAM" id="SignalP"/>
    </source>
</evidence>
<evidence type="ECO:0000313" key="3">
    <source>
        <dbReference type="Proteomes" id="UP000199312"/>
    </source>
</evidence>
<protein>
    <recommendedName>
        <fullName evidence="4">Por secretion system C-terminal sorting domain-containing protein</fullName>
    </recommendedName>
</protein>
<feature type="signal peptide" evidence="1">
    <location>
        <begin position="1"/>
        <end position="22"/>
    </location>
</feature>
<dbReference type="AlphaFoldDB" id="A0A1I6R1S2"/>
<evidence type="ECO:0000313" key="2">
    <source>
        <dbReference type="EMBL" id="SFS58570.1"/>
    </source>
</evidence>
<keyword evidence="3" id="KW-1185">Reference proteome</keyword>
<dbReference type="EMBL" id="FOZP01000005">
    <property type="protein sequence ID" value="SFS58570.1"/>
    <property type="molecule type" value="Genomic_DNA"/>
</dbReference>
<sequence length="196" mass="22448">MKNLIKKSVLGLLLVTATLANANVNFENIRIFTGNTKSLNLELKNNDGGLEIFIKDIYGVELYKEEFNGTKFSKKFDLNLLPDGNYVVEIEGQTKINLLPFKVTGSKVEVLEMKKEIIYKPIIRIENDLVFVSKFSLNKEQLKIAFYDANDNILLEEKLSNDIMQGKIINISQLSKGEYRLVAKDSNRRYVHQIVK</sequence>
<gene>
    <name evidence="2" type="ORF">SAMN04488006_2066</name>
</gene>
<keyword evidence="1" id="KW-0732">Signal</keyword>
<proteinExistence type="predicted"/>
<dbReference type="Proteomes" id="UP000199312">
    <property type="component" value="Unassembled WGS sequence"/>
</dbReference>